<dbReference type="EMBL" id="QLSV01000013">
    <property type="protein sequence ID" value="RAR46891.1"/>
    <property type="molecule type" value="Genomic_DNA"/>
</dbReference>
<keyword evidence="1" id="KW-0732">Signal</keyword>
<dbReference type="PANTHER" id="PTHR43031:SF18">
    <property type="entry name" value="RHODANESE-RELATED SULFURTRANSFERASES"/>
    <property type="match status" value="1"/>
</dbReference>
<evidence type="ECO:0000256" key="1">
    <source>
        <dbReference type="SAM" id="SignalP"/>
    </source>
</evidence>
<feature type="chain" id="PRO_5016265404" evidence="1">
    <location>
        <begin position="22"/>
        <end position="120"/>
    </location>
</feature>
<dbReference type="SUPFAM" id="SSF52821">
    <property type="entry name" value="Rhodanese/Cell cycle control phosphatase"/>
    <property type="match status" value="1"/>
</dbReference>
<dbReference type="CDD" id="cd00158">
    <property type="entry name" value="RHOD"/>
    <property type="match status" value="1"/>
</dbReference>
<keyword evidence="3" id="KW-0808">Transferase</keyword>
<dbReference type="Proteomes" id="UP000249518">
    <property type="component" value="Unassembled WGS sequence"/>
</dbReference>
<keyword evidence="4" id="KW-1185">Reference proteome</keyword>
<dbReference type="InterPro" id="IPR050229">
    <property type="entry name" value="GlpE_sulfurtransferase"/>
</dbReference>
<comment type="caution">
    <text evidence="3">The sequence shown here is derived from an EMBL/GenBank/DDBJ whole genome shotgun (WGS) entry which is preliminary data.</text>
</comment>
<evidence type="ECO:0000313" key="4">
    <source>
        <dbReference type="Proteomes" id="UP000249518"/>
    </source>
</evidence>
<feature type="signal peptide" evidence="1">
    <location>
        <begin position="1"/>
        <end position="21"/>
    </location>
</feature>
<reference evidence="3 4" key="1">
    <citation type="submission" date="2018-06" db="EMBL/GenBank/DDBJ databases">
        <title>Genomic Encyclopedia of Type Strains, Phase III (KMG-III): the genomes of soil and plant-associated and newly described type strains.</title>
        <authorList>
            <person name="Whitman W."/>
        </authorList>
    </citation>
    <scope>NUCLEOTIDE SEQUENCE [LARGE SCALE GENOMIC DNA]</scope>
    <source>
        <strain evidence="3 4">CGMCC 1.12504</strain>
    </source>
</reference>
<dbReference type="RefSeq" id="WP_112086807.1">
    <property type="nucleotide sequence ID" value="NZ_QLSV01000013.1"/>
</dbReference>
<organism evidence="3 4">
    <name type="scientific">Flavobacterium lacus</name>
    <dbReference type="NCBI Taxonomy" id="1353778"/>
    <lineage>
        <taxon>Bacteria</taxon>
        <taxon>Pseudomonadati</taxon>
        <taxon>Bacteroidota</taxon>
        <taxon>Flavobacteriia</taxon>
        <taxon>Flavobacteriales</taxon>
        <taxon>Flavobacteriaceae</taxon>
        <taxon>Flavobacterium</taxon>
    </lineage>
</organism>
<dbReference type="InterPro" id="IPR036873">
    <property type="entry name" value="Rhodanese-like_dom_sf"/>
</dbReference>
<proteinExistence type="predicted"/>
<dbReference type="PROSITE" id="PS51257">
    <property type="entry name" value="PROKAR_LIPOPROTEIN"/>
    <property type="match status" value="1"/>
</dbReference>
<sequence length="120" mass="13671">MKKIILLFLFALLAFSCQSQKDPRIKVVPESEFKAVIAREDVQLIDVRTPQEYADGFIKGAKNINVNDADFETEIQNLDKSKPVYIYCRSGARSQTAAKKMVEFGFTQIVDLQGGYMNWK</sequence>
<dbReference type="InterPro" id="IPR001763">
    <property type="entry name" value="Rhodanese-like_dom"/>
</dbReference>
<dbReference type="SMART" id="SM00450">
    <property type="entry name" value="RHOD"/>
    <property type="match status" value="1"/>
</dbReference>
<gene>
    <name evidence="3" type="ORF">B0I10_1137</name>
</gene>
<feature type="domain" description="Rhodanese" evidence="2">
    <location>
        <begin position="38"/>
        <end position="120"/>
    </location>
</feature>
<dbReference type="PROSITE" id="PS50206">
    <property type="entry name" value="RHODANESE_3"/>
    <property type="match status" value="1"/>
</dbReference>
<dbReference type="AlphaFoldDB" id="A0A328WKW6"/>
<name>A0A328WKW6_9FLAO</name>
<dbReference type="Pfam" id="PF00581">
    <property type="entry name" value="Rhodanese"/>
    <property type="match status" value="1"/>
</dbReference>
<protein>
    <submittedName>
        <fullName evidence="3">Rhodanese-related sulfurtransferase</fullName>
    </submittedName>
</protein>
<evidence type="ECO:0000313" key="3">
    <source>
        <dbReference type="EMBL" id="RAR46891.1"/>
    </source>
</evidence>
<dbReference type="OrthoDB" id="9808735at2"/>
<evidence type="ECO:0000259" key="2">
    <source>
        <dbReference type="PROSITE" id="PS50206"/>
    </source>
</evidence>
<dbReference type="PANTHER" id="PTHR43031">
    <property type="entry name" value="FAD-DEPENDENT OXIDOREDUCTASE"/>
    <property type="match status" value="1"/>
</dbReference>
<accession>A0A328WKW6</accession>
<dbReference type="Gene3D" id="3.40.250.10">
    <property type="entry name" value="Rhodanese-like domain"/>
    <property type="match status" value="1"/>
</dbReference>
<dbReference type="GO" id="GO:0016740">
    <property type="term" value="F:transferase activity"/>
    <property type="evidence" value="ECO:0007669"/>
    <property type="project" value="UniProtKB-KW"/>
</dbReference>